<dbReference type="Proteomes" id="UP000286931">
    <property type="component" value="Unassembled WGS sequence"/>
</dbReference>
<feature type="compositionally biased region" description="Pro residues" evidence="1">
    <location>
        <begin position="489"/>
        <end position="500"/>
    </location>
</feature>
<comment type="caution">
    <text evidence="2">The sequence shown here is derived from an EMBL/GenBank/DDBJ whole genome shotgun (WGS) entry which is preliminary data.</text>
</comment>
<dbReference type="EMBL" id="BIFH01000014">
    <property type="protein sequence ID" value="GCD93583.1"/>
    <property type="molecule type" value="Genomic_DNA"/>
</dbReference>
<accession>A0A401YG65</accession>
<reference evidence="2 3" key="1">
    <citation type="submission" date="2018-12" db="EMBL/GenBank/DDBJ databases">
        <title>Draft genome sequence of Embleya hyalina NBRC 13850T.</title>
        <authorList>
            <person name="Komaki H."/>
            <person name="Hosoyama A."/>
            <person name="Kimura A."/>
            <person name="Ichikawa N."/>
            <person name="Tamura T."/>
        </authorList>
    </citation>
    <scope>NUCLEOTIDE SEQUENCE [LARGE SCALE GENOMIC DNA]</scope>
    <source>
        <strain evidence="2 3">NBRC 13850</strain>
    </source>
</reference>
<evidence type="ECO:0000313" key="2">
    <source>
        <dbReference type="EMBL" id="GCD93583.1"/>
    </source>
</evidence>
<proteinExistence type="predicted"/>
<organism evidence="2 3">
    <name type="scientific">Embleya hyalina</name>
    <dbReference type="NCBI Taxonomy" id="516124"/>
    <lineage>
        <taxon>Bacteria</taxon>
        <taxon>Bacillati</taxon>
        <taxon>Actinomycetota</taxon>
        <taxon>Actinomycetes</taxon>
        <taxon>Kitasatosporales</taxon>
        <taxon>Streptomycetaceae</taxon>
        <taxon>Embleya</taxon>
    </lineage>
</organism>
<evidence type="ECO:0000313" key="3">
    <source>
        <dbReference type="Proteomes" id="UP000286931"/>
    </source>
</evidence>
<dbReference type="OrthoDB" id="3777082at2"/>
<protein>
    <submittedName>
        <fullName evidence="2">Uncharacterized protein</fullName>
    </submittedName>
</protein>
<name>A0A401YG65_9ACTN</name>
<dbReference type="RefSeq" id="WP_126635855.1">
    <property type="nucleotide sequence ID" value="NZ_BIFH01000014.1"/>
</dbReference>
<dbReference type="AlphaFoldDB" id="A0A401YG65"/>
<sequence>MTASQHTRSASPVTLLREWRERADGAALHEALFLGLGVDLPFLERVAVPLARDLSARVAILGDAAQEAHDPSRVRGAGRDYLYAPTVCPGSLRAKLVVLIGEHACRIAIGGGTPALPGWAGDDRLWTVVETEDDASNALLADVADWLDKLPDLAAVAMAPWAAEHLREIAGLLTERHILADETPGPEARLLDNLDRPLLDRLPSGPVDELHLYAPALDPDGETLRESIARLAPARVVLGVHENWSGHSGAVLRSALAGRPAEVRVLPEQRLTHGRFMQWRIGGQWSALTGNADLSRAGLGTTAAAGGGLDLAVHTVGDPVLPLGEGRTVAPADLDALRGVAAMPELVLLGARADGAGLHVVLAGPAREPVTIATSVDGSAGSWRELGVVPAGATSATFPPAAGQGPAVRGSLPRADGGVTHSGVVFAYSPATAARPSERRVTPRTEPTPTPAAPIPAPVPAAPKAPEPPRAPAAPVSPPPRPVEVATPAPTPAPTPPAPVVTPPPLYVASGTEFESAGTTTFAPAPAEDSPYAEAIEEFAAHGWVAGIEDGIWRITGSFGNPVPIAAVAATRLAQYGEPVLIQAGNERRWAFMAWHAPDLTLLNWPARNWRSYQIRPPADPESRFRGGDLASVPGRVGPLNRQIGDPPPALLRVLDEVGIGFAELVKTLQEIGG</sequence>
<feature type="compositionally biased region" description="Pro residues" evidence="1">
    <location>
        <begin position="446"/>
        <end position="482"/>
    </location>
</feature>
<gene>
    <name evidence="2" type="ORF">EHYA_01228</name>
</gene>
<keyword evidence="3" id="KW-1185">Reference proteome</keyword>
<feature type="region of interest" description="Disordered" evidence="1">
    <location>
        <begin position="430"/>
        <end position="500"/>
    </location>
</feature>
<evidence type="ECO:0000256" key="1">
    <source>
        <dbReference type="SAM" id="MobiDB-lite"/>
    </source>
</evidence>